<keyword evidence="3 6" id="KW-0812">Transmembrane</keyword>
<evidence type="ECO:0000313" key="7">
    <source>
        <dbReference type="EMBL" id="RLC36128.1"/>
    </source>
</evidence>
<keyword evidence="4 6" id="KW-1133">Transmembrane helix</keyword>
<keyword evidence="2" id="KW-1003">Cell membrane</keyword>
<dbReference type="Pfam" id="PF13440">
    <property type="entry name" value="Polysacc_synt_3"/>
    <property type="match status" value="1"/>
</dbReference>
<evidence type="ECO:0000256" key="5">
    <source>
        <dbReference type="ARBA" id="ARBA00023136"/>
    </source>
</evidence>
<accession>A0A420ZBA9</accession>
<evidence type="ECO:0000256" key="6">
    <source>
        <dbReference type="SAM" id="Phobius"/>
    </source>
</evidence>
<feature type="transmembrane region" description="Helical" evidence="6">
    <location>
        <begin position="291"/>
        <end position="315"/>
    </location>
</feature>
<comment type="caution">
    <text evidence="7">The sequence shown here is derived from an EMBL/GenBank/DDBJ whole genome shotgun (WGS) entry which is preliminary data.</text>
</comment>
<proteinExistence type="predicted"/>
<feature type="transmembrane region" description="Helical" evidence="6">
    <location>
        <begin position="164"/>
        <end position="182"/>
    </location>
</feature>
<sequence>MLLVLIAYPIYLKYLGVEQYGLWATLSVVVFFSQLGELGVNSALIKYVAVEFGGNNYDGITKYTTTAFCIMIVPFSLIILLLYLLKGQIVGFLELKYIYIDVAKKLIPLMGFLAFFIMVVELAKGVMMGIGRMDIANYIFLLGRVLQVFTSVFLIIYGLKIWGLYLGAAFAYAVIFILYIYILCFHYRITIFKVNRVAKKCLYDLLAFGGVLFSARLIKMLVQPFNKIIITKYIGLSEVTYYELATKAALGLRSFYDIGLKAVMPKVSELQRKGNDSKRAIRNIYKQSAKFIVYFAMPVFCMLFILANYILLVWLRERYDPKIAMALRFFVFAYLFNLFSVPCYYICMGINKVQYCFYSASLRSLLVSGIIVFFIVVGMPLSLKIVVAIDSFAIVAGALYLITMYHILDKKAMAPVIKDGA</sequence>
<feature type="transmembrane region" description="Helical" evidence="6">
    <location>
        <begin position="385"/>
        <end position="408"/>
    </location>
</feature>
<dbReference type="Proteomes" id="UP000281261">
    <property type="component" value="Unassembled WGS sequence"/>
</dbReference>
<organism evidence="7 8">
    <name type="scientific">candidate division Kazan bacterium</name>
    <dbReference type="NCBI Taxonomy" id="2202143"/>
    <lineage>
        <taxon>Bacteria</taxon>
        <taxon>Bacteria division Kazan-3B-28</taxon>
    </lineage>
</organism>
<evidence type="ECO:0000256" key="4">
    <source>
        <dbReference type="ARBA" id="ARBA00022989"/>
    </source>
</evidence>
<dbReference type="PANTHER" id="PTHR30250">
    <property type="entry name" value="PST FAMILY PREDICTED COLANIC ACID TRANSPORTER"/>
    <property type="match status" value="1"/>
</dbReference>
<feature type="transmembrane region" description="Helical" evidence="6">
    <location>
        <begin position="20"/>
        <end position="45"/>
    </location>
</feature>
<name>A0A420ZBA9_UNCK3</name>
<evidence type="ECO:0008006" key="9">
    <source>
        <dbReference type="Google" id="ProtNLM"/>
    </source>
</evidence>
<feature type="transmembrane region" description="Helical" evidence="6">
    <location>
        <begin position="327"/>
        <end position="348"/>
    </location>
</feature>
<feature type="transmembrane region" description="Helical" evidence="6">
    <location>
        <begin position="360"/>
        <end position="379"/>
    </location>
</feature>
<keyword evidence="5 6" id="KW-0472">Membrane</keyword>
<evidence type="ECO:0000313" key="8">
    <source>
        <dbReference type="Proteomes" id="UP000281261"/>
    </source>
</evidence>
<dbReference type="GO" id="GO:0005886">
    <property type="term" value="C:plasma membrane"/>
    <property type="evidence" value="ECO:0007669"/>
    <property type="project" value="UniProtKB-SubCell"/>
</dbReference>
<evidence type="ECO:0000256" key="3">
    <source>
        <dbReference type="ARBA" id="ARBA00022692"/>
    </source>
</evidence>
<protein>
    <recommendedName>
        <fullName evidence="9">Polysaccharide biosynthesis protein C-terminal domain-containing protein</fullName>
    </recommendedName>
</protein>
<dbReference type="AlphaFoldDB" id="A0A420ZBA9"/>
<comment type="subcellular location">
    <subcellularLocation>
        <location evidence="1">Cell membrane</location>
        <topology evidence="1">Multi-pass membrane protein</topology>
    </subcellularLocation>
</comment>
<feature type="transmembrane region" description="Helical" evidence="6">
    <location>
        <begin position="106"/>
        <end position="123"/>
    </location>
</feature>
<dbReference type="InterPro" id="IPR050833">
    <property type="entry name" value="Poly_Biosynth_Transport"/>
</dbReference>
<reference evidence="7 8" key="1">
    <citation type="submission" date="2018-06" db="EMBL/GenBank/DDBJ databases">
        <title>Extensive metabolic versatility and redundancy in microbially diverse, dynamic hydrothermal sediments.</title>
        <authorList>
            <person name="Dombrowski N."/>
            <person name="Teske A."/>
            <person name="Baker B.J."/>
        </authorList>
    </citation>
    <scope>NUCLEOTIDE SEQUENCE [LARGE SCALE GENOMIC DNA]</scope>
    <source>
        <strain evidence="7">B79_G16</strain>
    </source>
</reference>
<feature type="transmembrane region" description="Helical" evidence="6">
    <location>
        <begin position="65"/>
        <end position="85"/>
    </location>
</feature>
<evidence type="ECO:0000256" key="1">
    <source>
        <dbReference type="ARBA" id="ARBA00004651"/>
    </source>
</evidence>
<dbReference type="EMBL" id="QMNG01000082">
    <property type="protein sequence ID" value="RLC36128.1"/>
    <property type="molecule type" value="Genomic_DNA"/>
</dbReference>
<gene>
    <name evidence="7" type="ORF">DRH29_05185</name>
</gene>
<evidence type="ECO:0000256" key="2">
    <source>
        <dbReference type="ARBA" id="ARBA00022475"/>
    </source>
</evidence>
<dbReference type="PANTHER" id="PTHR30250:SF26">
    <property type="entry name" value="PSMA PROTEIN"/>
    <property type="match status" value="1"/>
</dbReference>
<feature type="transmembrane region" description="Helical" evidence="6">
    <location>
        <begin position="135"/>
        <end position="157"/>
    </location>
</feature>